<dbReference type="AlphaFoldDB" id="A0A9D5QC85"/>
<evidence type="ECO:0000256" key="7">
    <source>
        <dbReference type="ARBA" id="ARBA00023136"/>
    </source>
</evidence>
<evidence type="ECO:0000256" key="4">
    <source>
        <dbReference type="ARBA" id="ARBA00022692"/>
    </source>
</evidence>
<dbReference type="EMBL" id="WJKJ01000112">
    <property type="protein sequence ID" value="MBD3364274.1"/>
    <property type="molecule type" value="Genomic_DNA"/>
</dbReference>
<evidence type="ECO:0000256" key="3">
    <source>
        <dbReference type="ARBA" id="ARBA00022452"/>
    </source>
</evidence>
<feature type="domain" description="TonB-dependent receptor-like beta-barrel" evidence="10">
    <location>
        <begin position="167"/>
        <end position="593"/>
    </location>
</feature>
<dbReference type="SUPFAM" id="SSF56935">
    <property type="entry name" value="Porins"/>
    <property type="match status" value="1"/>
</dbReference>
<protein>
    <submittedName>
        <fullName evidence="11">TonB-dependent receptor</fullName>
    </submittedName>
</protein>
<dbReference type="InterPro" id="IPR039426">
    <property type="entry name" value="TonB-dep_rcpt-like"/>
</dbReference>
<keyword evidence="8 11" id="KW-0675">Receptor</keyword>
<evidence type="ECO:0000256" key="1">
    <source>
        <dbReference type="ARBA" id="ARBA00004571"/>
    </source>
</evidence>
<evidence type="ECO:0000313" key="12">
    <source>
        <dbReference type="Proteomes" id="UP000630660"/>
    </source>
</evidence>
<dbReference type="InterPro" id="IPR036942">
    <property type="entry name" value="Beta-barrel_TonB_sf"/>
</dbReference>
<comment type="caution">
    <text evidence="11">The sequence shown here is derived from an EMBL/GenBank/DDBJ whole genome shotgun (WGS) entry which is preliminary data.</text>
</comment>
<evidence type="ECO:0000256" key="9">
    <source>
        <dbReference type="ARBA" id="ARBA00023237"/>
    </source>
</evidence>
<keyword evidence="9" id="KW-0998">Cell outer membrane</keyword>
<dbReference type="PANTHER" id="PTHR30069">
    <property type="entry name" value="TONB-DEPENDENT OUTER MEMBRANE RECEPTOR"/>
    <property type="match status" value="1"/>
</dbReference>
<dbReference type="PANTHER" id="PTHR30069:SF29">
    <property type="entry name" value="HEMOGLOBIN AND HEMOGLOBIN-HAPTOGLOBIN-BINDING PROTEIN 1-RELATED"/>
    <property type="match status" value="1"/>
</dbReference>
<name>A0A9D5QC85_UNCW3</name>
<keyword evidence="6" id="KW-0798">TonB box</keyword>
<keyword evidence="2" id="KW-0813">Transport</keyword>
<keyword evidence="4" id="KW-0812">Transmembrane</keyword>
<accession>A0A9D5QC85</accession>
<dbReference type="Gene3D" id="2.40.170.20">
    <property type="entry name" value="TonB-dependent receptor, beta-barrel domain"/>
    <property type="match status" value="1"/>
</dbReference>
<dbReference type="GO" id="GO:0044718">
    <property type="term" value="P:siderophore transmembrane transport"/>
    <property type="evidence" value="ECO:0007669"/>
    <property type="project" value="TreeGrafter"/>
</dbReference>
<organism evidence="11 12">
    <name type="scientific">candidate division WOR-3 bacterium</name>
    <dbReference type="NCBI Taxonomy" id="2052148"/>
    <lineage>
        <taxon>Bacteria</taxon>
        <taxon>Bacteria division WOR-3</taxon>
    </lineage>
</organism>
<evidence type="ECO:0000313" key="11">
    <source>
        <dbReference type="EMBL" id="MBD3364274.1"/>
    </source>
</evidence>
<dbReference type="InterPro" id="IPR000531">
    <property type="entry name" value="Beta-barrel_TonB"/>
</dbReference>
<dbReference type="GO" id="GO:0009279">
    <property type="term" value="C:cell outer membrane"/>
    <property type="evidence" value="ECO:0007669"/>
    <property type="project" value="UniProtKB-SubCell"/>
</dbReference>
<keyword evidence="7" id="KW-0472">Membrane</keyword>
<evidence type="ECO:0000256" key="2">
    <source>
        <dbReference type="ARBA" id="ARBA00022448"/>
    </source>
</evidence>
<keyword evidence="3" id="KW-1134">Transmembrane beta strand</keyword>
<evidence type="ECO:0000256" key="5">
    <source>
        <dbReference type="ARBA" id="ARBA00022729"/>
    </source>
</evidence>
<gene>
    <name evidence="11" type="ORF">GF359_03570</name>
</gene>
<dbReference type="Proteomes" id="UP000630660">
    <property type="component" value="Unassembled WGS sequence"/>
</dbReference>
<comment type="subcellular location">
    <subcellularLocation>
        <location evidence="1">Cell outer membrane</location>
        <topology evidence="1">Multi-pass membrane protein</topology>
    </subcellularLocation>
</comment>
<proteinExistence type="predicted"/>
<reference evidence="11" key="1">
    <citation type="submission" date="2019-11" db="EMBL/GenBank/DDBJ databases">
        <title>Microbial mats filling the niche in hypersaline microbial mats.</title>
        <authorList>
            <person name="Wong H.L."/>
            <person name="Macleod F.I."/>
            <person name="White R.A. III"/>
            <person name="Burns B.P."/>
        </authorList>
    </citation>
    <scope>NUCLEOTIDE SEQUENCE</scope>
    <source>
        <strain evidence="11">Bin_327</strain>
    </source>
</reference>
<evidence type="ECO:0000256" key="8">
    <source>
        <dbReference type="ARBA" id="ARBA00023170"/>
    </source>
</evidence>
<evidence type="ECO:0000256" key="6">
    <source>
        <dbReference type="ARBA" id="ARBA00023077"/>
    </source>
</evidence>
<dbReference type="GO" id="GO:0015344">
    <property type="term" value="F:siderophore uptake transmembrane transporter activity"/>
    <property type="evidence" value="ECO:0007669"/>
    <property type="project" value="TreeGrafter"/>
</dbReference>
<evidence type="ECO:0000259" key="10">
    <source>
        <dbReference type="Pfam" id="PF00593"/>
    </source>
</evidence>
<feature type="non-terminal residue" evidence="11">
    <location>
        <position position="1"/>
    </location>
</feature>
<sequence>RQQLSWVGWAYNQDWWAQSDTLKDTLIDIDGDTVIVDSFFGRLYNPDSMSFHIPSSDVYAFIDADEDTIDIYEYYSGLFPDMSSEEIDTDSLIWLYYNEFVAQRGYYVEGDKTFSWNSAEDALEGLNERWYEVNEWRAAREISGIDTLATSDTMIIDTSYDTVGIYYHLFDYDRYRKWYTDWRDWDSVIYEIGPAGDTLDSTEVEYPYLDSLEGSGNMYYCRYNRDPQFGRFAYYFPPYWWERNTTKYQADAWLTWFPDTTNKIKIGISGTYNDLVLQSIQFTNENPYSDEYHVNPINFAAYFSDEIDYQDLNIDAGLRFDYFDPAAEHFVDPDSIDLGKEPAKPKLQFSPRLSISFAVGEKSVMYASYGHFFQPVELGELYQNLEGDITTGVPLLGNPNLPPLRTTSYEVGYEQVLDDENSVALSVKAYYRDQENLLATRQVTTIYKRKLAQYTVYQLEDFAKIKGVDIRLTRRPMPLSFFSGSVVYSFMDAKGTGSSGREFYYRYRGSSLEPPKHEYPLEFDIPHSIKANANFYLPPSDSTFWTKLIGDLNLNVMFSAQSGRPYWATDSKGQAVPLGTRRTPPTKSVDVKLEKWFGMGKKKDDTPRKAKVGFFFDVSNVFDWENVSSVYSNTGLPGDPGGDPVYEPALYRDPGQDGYHLSYQEWQDDLADWERYYGQNPGNYMEPRILRFGLRVTF</sequence>
<dbReference type="Pfam" id="PF00593">
    <property type="entry name" value="TonB_dep_Rec_b-barrel"/>
    <property type="match status" value="1"/>
</dbReference>
<keyword evidence="5" id="KW-0732">Signal</keyword>